<organism evidence="1 2">
    <name type="scientific">Rotaria magnacalcarata</name>
    <dbReference type="NCBI Taxonomy" id="392030"/>
    <lineage>
        <taxon>Eukaryota</taxon>
        <taxon>Metazoa</taxon>
        <taxon>Spiralia</taxon>
        <taxon>Gnathifera</taxon>
        <taxon>Rotifera</taxon>
        <taxon>Eurotatoria</taxon>
        <taxon>Bdelloidea</taxon>
        <taxon>Philodinida</taxon>
        <taxon>Philodinidae</taxon>
        <taxon>Rotaria</taxon>
    </lineage>
</organism>
<protein>
    <submittedName>
        <fullName evidence="1">Uncharacterized protein</fullName>
    </submittedName>
</protein>
<evidence type="ECO:0000313" key="1">
    <source>
        <dbReference type="EMBL" id="CAF4214742.1"/>
    </source>
</evidence>
<proteinExistence type="predicted"/>
<comment type="caution">
    <text evidence="1">The sequence shown here is derived from an EMBL/GenBank/DDBJ whole genome shotgun (WGS) entry which is preliminary data.</text>
</comment>
<name>A0A820C053_9BILA</name>
<dbReference type="AlphaFoldDB" id="A0A820C053"/>
<keyword evidence="2" id="KW-1185">Reference proteome</keyword>
<evidence type="ECO:0000313" key="2">
    <source>
        <dbReference type="Proteomes" id="UP000663866"/>
    </source>
</evidence>
<gene>
    <name evidence="1" type="ORF">OVN521_LOCUS27103</name>
</gene>
<sequence length="56" mass="6229">MTIHLIETVPEQCQSPSDQLCKTDVWLLHIDCSLINPSHIGSTSWLTLLLTGLLRG</sequence>
<accession>A0A820C053</accession>
<feature type="non-terminal residue" evidence="1">
    <location>
        <position position="1"/>
    </location>
</feature>
<dbReference type="EMBL" id="CAJOBG010007369">
    <property type="protein sequence ID" value="CAF4214742.1"/>
    <property type="molecule type" value="Genomic_DNA"/>
</dbReference>
<reference evidence="1" key="1">
    <citation type="submission" date="2021-02" db="EMBL/GenBank/DDBJ databases">
        <authorList>
            <person name="Nowell W R."/>
        </authorList>
    </citation>
    <scope>NUCLEOTIDE SEQUENCE</scope>
</reference>
<dbReference type="Proteomes" id="UP000663866">
    <property type="component" value="Unassembled WGS sequence"/>
</dbReference>